<dbReference type="Proteomes" id="UP001175271">
    <property type="component" value="Unassembled WGS sequence"/>
</dbReference>
<feature type="domain" description="BBSome complex member BBS5 PH" evidence="10">
    <location>
        <begin position="29"/>
        <end position="83"/>
    </location>
</feature>
<evidence type="ECO:0000256" key="1">
    <source>
        <dbReference type="ARBA" id="ARBA00004138"/>
    </source>
</evidence>
<accession>A0AA39IAF5</accession>
<evidence type="ECO:0000259" key="10">
    <source>
        <dbReference type="SMART" id="SM00683"/>
    </source>
</evidence>
<evidence type="ECO:0000256" key="7">
    <source>
        <dbReference type="ARBA" id="ARBA00023273"/>
    </source>
</evidence>
<dbReference type="GO" id="GO:0036064">
    <property type="term" value="C:ciliary basal body"/>
    <property type="evidence" value="ECO:0007669"/>
    <property type="project" value="TreeGrafter"/>
</dbReference>
<dbReference type="SMART" id="SM00683">
    <property type="entry name" value="DM16"/>
    <property type="match status" value="2"/>
</dbReference>
<dbReference type="InterPro" id="IPR006606">
    <property type="entry name" value="BBL5"/>
</dbReference>
<comment type="caution">
    <text evidence="11">The sequence shown here is derived from an EMBL/GenBank/DDBJ whole genome shotgun (WGS) entry which is preliminary data.</text>
</comment>
<dbReference type="Pfam" id="PF07289">
    <property type="entry name" value="BBL5"/>
    <property type="match status" value="1"/>
</dbReference>
<keyword evidence="7" id="KW-0966">Cell projection</keyword>
<dbReference type="EMBL" id="JAUCMV010000002">
    <property type="protein sequence ID" value="KAK0420805.1"/>
    <property type="molecule type" value="Genomic_DNA"/>
</dbReference>
<name>A0AA39IAF5_9BILA</name>
<proteinExistence type="inferred from homology"/>
<evidence type="ECO:0000313" key="12">
    <source>
        <dbReference type="Proteomes" id="UP001175271"/>
    </source>
</evidence>
<comment type="similarity">
    <text evidence="3">Belongs to the BBS5 family.</text>
</comment>
<evidence type="ECO:0000256" key="4">
    <source>
        <dbReference type="ARBA" id="ARBA00022490"/>
    </source>
</evidence>
<dbReference type="PANTHER" id="PTHR21351">
    <property type="entry name" value="BARDET-BIEDL SYNDROME PROTEIN 5"/>
    <property type="match status" value="1"/>
</dbReference>
<dbReference type="InterPro" id="IPR011993">
    <property type="entry name" value="PH-like_dom_sf"/>
</dbReference>
<dbReference type="PANTHER" id="PTHR21351:SF0">
    <property type="entry name" value="BARDET-BIEDL SYNDROME 5 PROTEIN"/>
    <property type="match status" value="1"/>
</dbReference>
<gene>
    <name evidence="11" type="ORF">QR680_014900</name>
</gene>
<evidence type="ECO:0000256" key="5">
    <source>
        <dbReference type="ARBA" id="ARBA00023069"/>
    </source>
</evidence>
<dbReference type="GO" id="GO:0032266">
    <property type="term" value="F:phosphatidylinositol-3-phosphate binding"/>
    <property type="evidence" value="ECO:0007669"/>
    <property type="project" value="TreeGrafter"/>
</dbReference>
<dbReference type="GO" id="GO:0060271">
    <property type="term" value="P:cilium assembly"/>
    <property type="evidence" value="ECO:0007669"/>
    <property type="project" value="TreeGrafter"/>
</dbReference>
<comment type="subcellular location">
    <subcellularLocation>
        <location evidence="1">Cell projection</location>
        <location evidence="1">Cilium</location>
    </subcellularLocation>
    <subcellularLocation>
        <location evidence="2">Cytoplasm</location>
        <location evidence="2">Cytoskeleton</location>
    </subcellularLocation>
</comment>
<feature type="domain" description="BBSome complex member BBS5 PH" evidence="10">
    <location>
        <begin position="155"/>
        <end position="209"/>
    </location>
</feature>
<evidence type="ECO:0000256" key="9">
    <source>
        <dbReference type="SAM" id="MobiDB-lite"/>
    </source>
</evidence>
<sequence length="284" mass="32273">MATEVENVWQDREVRFDLEPRQLKLSPGEVLVEEIDSVEDTKGSNGDHGTLKVTNLRLIWYATSMPQTNLSIGYMTISNATVDTHGSTESLNLITKNFNSKFEFIFTGTNTGESMLFAAVLKMHKAYEESKMFRDLKMRGSFMTEDGQLELLPGEQLVERVEEVWNLSSDTDNVGVMLLTNIRVVWFSTNNNKFNVSIPYLQLAKCWIRDAKLSQTLVIETSVLSGEYVLGYRIDSDTRLQEVCKSIQSLQETYIKKPNFGVPEAETREQQTPGEAEAEEPEFL</sequence>
<dbReference type="InterPro" id="IPR014003">
    <property type="entry name" value="BBS5_PH"/>
</dbReference>
<dbReference type="GO" id="GO:0034464">
    <property type="term" value="C:BBSome"/>
    <property type="evidence" value="ECO:0007669"/>
    <property type="project" value="InterPro"/>
</dbReference>
<feature type="region of interest" description="Disordered" evidence="9">
    <location>
        <begin position="260"/>
        <end position="284"/>
    </location>
</feature>
<evidence type="ECO:0000256" key="8">
    <source>
        <dbReference type="ARBA" id="ARBA00047191"/>
    </source>
</evidence>
<protein>
    <recommendedName>
        <fullName evidence="8">BBSome complex member BBS5</fullName>
    </recommendedName>
</protein>
<keyword evidence="12" id="KW-1185">Reference proteome</keyword>
<evidence type="ECO:0000313" key="11">
    <source>
        <dbReference type="EMBL" id="KAK0420805.1"/>
    </source>
</evidence>
<keyword evidence="6" id="KW-0206">Cytoskeleton</keyword>
<dbReference type="Gene3D" id="2.30.29.30">
    <property type="entry name" value="Pleckstrin-homology domain (PH domain)/Phosphotyrosine-binding domain (PTB)"/>
    <property type="match status" value="1"/>
</dbReference>
<evidence type="ECO:0000256" key="2">
    <source>
        <dbReference type="ARBA" id="ARBA00004245"/>
    </source>
</evidence>
<organism evidence="11 12">
    <name type="scientific">Steinernema hermaphroditum</name>
    <dbReference type="NCBI Taxonomy" id="289476"/>
    <lineage>
        <taxon>Eukaryota</taxon>
        <taxon>Metazoa</taxon>
        <taxon>Ecdysozoa</taxon>
        <taxon>Nematoda</taxon>
        <taxon>Chromadorea</taxon>
        <taxon>Rhabditida</taxon>
        <taxon>Tylenchina</taxon>
        <taxon>Panagrolaimomorpha</taxon>
        <taxon>Strongyloidoidea</taxon>
        <taxon>Steinernematidae</taxon>
        <taxon>Steinernema</taxon>
    </lineage>
</organism>
<evidence type="ECO:0000256" key="6">
    <source>
        <dbReference type="ARBA" id="ARBA00023212"/>
    </source>
</evidence>
<keyword evidence="4" id="KW-0963">Cytoplasm</keyword>
<keyword evidence="5" id="KW-0969">Cilium</keyword>
<dbReference type="AlphaFoldDB" id="A0AA39IAF5"/>
<evidence type="ECO:0000256" key="3">
    <source>
        <dbReference type="ARBA" id="ARBA00005822"/>
    </source>
</evidence>
<reference evidence="11" key="1">
    <citation type="submission" date="2023-06" db="EMBL/GenBank/DDBJ databases">
        <title>Genomic analysis of the entomopathogenic nematode Steinernema hermaphroditum.</title>
        <authorList>
            <person name="Schwarz E.M."/>
            <person name="Heppert J.K."/>
            <person name="Baniya A."/>
            <person name="Schwartz H.T."/>
            <person name="Tan C.-H."/>
            <person name="Antoshechkin I."/>
            <person name="Sternberg P.W."/>
            <person name="Goodrich-Blair H."/>
            <person name="Dillman A.R."/>
        </authorList>
    </citation>
    <scope>NUCLEOTIDE SEQUENCE</scope>
    <source>
        <strain evidence="11">PS9179</strain>
        <tissue evidence="11">Whole animal</tissue>
    </source>
</reference>